<dbReference type="Pfam" id="PF00089">
    <property type="entry name" value="Trypsin"/>
    <property type="match status" value="1"/>
</dbReference>
<dbReference type="GO" id="GO:0006508">
    <property type="term" value="P:proteolysis"/>
    <property type="evidence" value="ECO:0007669"/>
    <property type="project" value="InterPro"/>
</dbReference>
<feature type="domain" description="Peptidase S1" evidence="1">
    <location>
        <begin position="2"/>
        <end position="51"/>
    </location>
</feature>
<dbReference type="AlphaFoldDB" id="A0A6J4T0Y5"/>
<dbReference type="PROSITE" id="PS00134">
    <property type="entry name" value="TRYPSIN_HIS"/>
    <property type="match status" value="1"/>
</dbReference>
<name>A0A6J4T0Y5_9ACTN</name>
<dbReference type="InterPro" id="IPR043504">
    <property type="entry name" value="Peptidase_S1_PA_chymotrypsin"/>
</dbReference>
<dbReference type="GO" id="GO:0004252">
    <property type="term" value="F:serine-type endopeptidase activity"/>
    <property type="evidence" value="ECO:0007669"/>
    <property type="project" value="InterPro"/>
</dbReference>
<protein>
    <recommendedName>
        <fullName evidence="1">Peptidase S1 domain-containing protein</fullName>
    </recommendedName>
</protein>
<gene>
    <name evidence="2" type="ORF">AVDCRST_MAG12-3182</name>
</gene>
<accession>A0A6J4T0Y5</accession>
<organism evidence="2">
    <name type="scientific">uncultured Rubrobacteraceae bacterium</name>
    <dbReference type="NCBI Taxonomy" id="349277"/>
    <lineage>
        <taxon>Bacteria</taxon>
        <taxon>Bacillati</taxon>
        <taxon>Actinomycetota</taxon>
        <taxon>Rubrobacteria</taxon>
        <taxon>Rubrobacterales</taxon>
        <taxon>Rubrobacteraceae</taxon>
        <taxon>environmental samples</taxon>
    </lineage>
</organism>
<reference evidence="2" key="1">
    <citation type="submission" date="2020-02" db="EMBL/GenBank/DDBJ databases">
        <authorList>
            <person name="Meier V. D."/>
        </authorList>
    </citation>
    <scope>NUCLEOTIDE SEQUENCE</scope>
    <source>
        <strain evidence="2">AVDCRST_MAG12</strain>
    </source>
</reference>
<proteinExistence type="predicted"/>
<dbReference type="InterPro" id="IPR009003">
    <property type="entry name" value="Peptidase_S1_PA"/>
</dbReference>
<dbReference type="SUPFAM" id="SSF50494">
    <property type="entry name" value="Trypsin-like serine proteases"/>
    <property type="match status" value="1"/>
</dbReference>
<dbReference type="InterPro" id="IPR001254">
    <property type="entry name" value="Trypsin_dom"/>
</dbReference>
<dbReference type="EMBL" id="CADCVK010000443">
    <property type="protein sequence ID" value="CAA9510326.1"/>
    <property type="molecule type" value="Genomic_DNA"/>
</dbReference>
<evidence type="ECO:0000313" key="2">
    <source>
        <dbReference type="EMBL" id="CAA9510326.1"/>
    </source>
</evidence>
<dbReference type="Gene3D" id="2.40.10.10">
    <property type="entry name" value="Trypsin-like serine proteases"/>
    <property type="match status" value="1"/>
</dbReference>
<sequence>MAVLTIREAGGSFLCGGTLIDPDSVLTAAHCVVGAQSVDLAVGRTVRSQPGQGEPR</sequence>
<dbReference type="InterPro" id="IPR018114">
    <property type="entry name" value="TRYPSIN_HIS"/>
</dbReference>
<evidence type="ECO:0000259" key="1">
    <source>
        <dbReference type="Pfam" id="PF00089"/>
    </source>
</evidence>